<comment type="caution">
    <text evidence="2">The sequence shown here is derived from an EMBL/GenBank/DDBJ whole genome shotgun (WGS) entry which is preliminary data.</text>
</comment>
<dbReference type="EMBL" id="VXRY01000057">
    <property type="protein sequence ID" value="MXY32771.1"/>
    <property type="molecule type" value="Genomic_DNA"/>
</dbReference>
<dbReference type="Pfam" id="PF01909">
    <property type="entry name" value="NTP_transf_2"/>
    <property type="match status" value="1"/>
</dbReference>
<evidence type="ECO:0000313" key="2">
    <source>
        <dbReference type="EMBL" id="MXY32771.1"/>
    </source>
</evidence>
<keyword evidence="2" id="KW-0808">Transferase</keyword>
<evidence type="ECO:0000259" key="1">
    <source>
        <dbReference type="Pfam" id="PF01909"/>
    </source>
</evidence>
<sequence>MTRMEAILKARERRTLARMDGAAAELRRAANDCGVRIMFFGSYARRAVHDRSDLDVLVLTGAPAEATDDFRERAEIAGSKHDVFIDLRKEERLPHLREGCVS</sequence>
<dbReference type="GO" id="GO:0016779">
    <property type="term" value="F:nucleotidyltransferase activity"/>
    <property type="evidence" value="ECO:0007669"/>
    <property type="project" value="InterPro"/>
</dbReference>
<dbReference type="InterPro" id="IPR043519">
    <property type="entry name" value="NT_sf"/>
</dbReference>
<dbReference type="AlphaFoldDB" id="A0A6B0XVR6"/>
<accession>A0A6B0XVR6</accession>
<proteinExistence type="predicted"/>
<protein>
    <submittedName>
        <fullName evidence="2">Nucleotidyltransferase domain-containing protein</fullName>
    </submittedName>
</protein>
<gene>
    <name evidence="2" type="ORF">F4Y60_01520</name>
</gene>
<organism evidence="2">
    <name type="scientific">Boseongicola sp. SB0664_bin_43</name>
    <dbReference type="NCBI Taxonomy" id="2604844"/>
    <lineage>
        <taxon>Bacteria</taxon>
        <taxon>Pseudomonadati</taxon>
        <taxon>Pseudomonadota</taxon>
        <taxon>Alphaproteobacteria</taxon>
        <taxon>Rhodobacterales</taxon>
        <taxon>Paracoccaceae</taxon>
        <taxon>Boseongicola</taxon>
    </lineage>
</organism>
<dbReference type="CDD" id="cd05403">
    <property type="entry name" value="NT_KNTase_like"/>
    <property type="match status" value="1"/>
</dbReference>
<reference evidence="2" key="1">
    <citation type="submission" date="2019-09" db="EMBL/GenBank/DDBJ databases">
        <title>Characterisation of the sponge microbiome using genome-centric metagenomics.</title>
        <authorList>
            <person name="Engelberts J.P."/>
            <person name="Robbins S.J."/>
            <person name="De Goeij J.M."/>
            <person name="Aranda M."/>
            <person name="Bell S.C."/>
            <person name="Webster N.S."/>
        </authorList>
    </citation>
    <scope>NUCLEOTIDE SEQUENCE</scope>
    <source>
        <strain evidence="2">SB0664_bin_43</strain>
    </source>
</reference>
<dbReference type="Gene3D" id="3.30.460.10">
    <property type="entry name" value="Beta Polymerase, domain 2"/>
    <property type="match status" value="1"/>
</dbReference>
<dbReference type="SUPFAM" id="SSF81301">
    <property type="entry name" value="Nucleotidyltransferase"/>
    <property type="match status" value="1"/>
</dbReference>
<feature type="domain" description="Polymerase nucleotidyl transferase" evidence="1">
    <location>
        <begin position="31"/>
        <end position="74"/>
    </location>
</feature>
<dbReference type="InterPro" id="IPR002934">
    <property type="entry name" value="Polymerase_NTP_transf_dom"/>
</dbReference>
<name>A0A6B0XVR6_9RHOB</name>